<dbReference type="GO" id="GO:0006508">
    <property type="term" value="P:proteolysis"/>
    <property type="evidence" value="ECO:0007669"/>
    <property type="project" value="InterPro"/>
</dbReference>
<evidence type="ECO:0000313" key="3">
    <source>
        <dbReference type="Proteomes" id="UP000050741"/>
    </source>
</evidence>
<keyword evidence="1" id="KW-0175">Coiled coil</keyword>
<dbReference type="SUPFAM" id="SSF52129">
    <property type="entry name" value="Caspase-like"/>
    <property type="match status" value="1"/>
</dbReference>
<organism evidence="3 4">
    <name type="scientific">Globodera pallida</name>
    <name type="common">Potato cyst nematode worm</name>
    <name type="synonym">Heterodera pallida</name>
    <dbReference type="NCBI Taxonomy" id="36090"/>
    <lineage>
        <taxon>Eukaryota</taxon>
        <taxon>Metazoa</taxon>
        <taxon>Ecdysozoa</taxon>
        <taxon>Nematoda</taxon>
        <taxon>Chromadorea</taxon>
        <taxon>Rhabditida</taxon>
        <taxon>Tylenchina</taxon>
        <taxon>Tylenchomorpha</taxon>
        <taxon>Tylenchoidea</taxon>
        <taxon>Heteroderidae</taxon>
        <taxon>Heteroderinae</taxon>
        <taxon>Globodera</taxon>
    </lineage>
</organism>
<dbReference type="Pfam" id="PF00656">
    <property type="entry name" value="Peptidase_C14"/>
    <property type="match status" value="1"/>
</dbReference>
<proteinExistence type="predicted"/>
<feature type="coiled-coil region" evidence="1">
    <location>
        <begin position="124"/>
        <end position="158"/>
    </location>
</feature>
<accession>A0A183BSJ1</accession>
<dbReference type="Proteomes" id="UP000050741">
    <property type="component" value="Unassembled WGS sequence"/>
</dbReference>
<evidence type="ECO:0000313" key="4">
    <source>
        <dbReference type="WBParaSite" id="GPLIN_000357700"/>
    </source>
</evidence>
<dbReference type="GO" id="GO:0004197">
    <property type="term" value="F:cysteine-type endopeptidase activity"/>
    <property type="evidence" value="ECO:0007669"/>
    <property type="project" value="InterPro"/>
</dbReference>
<keyword evidence="3" id="KW-1185">Reference proteome</keyword>
<dbReference type="InterPro" id="IPR011600">
    <property type="entry name" value="Pept_C14_caspase"/>
</dbReference>
<dbReference type="AlphaFoldDB" id="A0A183BSJ1"/>
<evidence type="ECO:0000259" key="2">
    <source>
        <dbReference type="PROSITE" id="PS50208"/>
    </source>
</evidence>
<reference evidence="4" key="2">
    <citation type="submission" date="2016-06" db="UniProtKB">
        <authorList>
            <consortium name="WormBaseParasite"/>
        </authorList>
    </citation>
    <scope>IDENTIFICATION</scope>
</reference>
<dbReference type="Gene3D" id="3.40.50.1460">
    <property type="match status" value="1"/>
</dbReference>
<protein>
    <submittedName>
        <fullName evidence="4">CASPASE_P20 domain-containing protein</fullName>
    </submittedName>
</protein>
<evidence type="ECO:0000256" key="1">
    <source>
        <dbReference type="SAM" id="Coils"/>
    </source>
</evidence>
<dbReference type="PROSITE" id="PS50208">
    <property type="entry name" value="CASPASE_P20"/>
    <property type="match status" value="1"/>
</dbReference>
<feature type="domain" description="Caspase family p20" evidence="2">
    <location>
        <begin position="26"/>
        <end position="81"/>
    </location>
</feature>
<reference evidence="3" key="1">
    <citation type="submission" date="2014-05" db="EMBL/GenBank/DDBJ databases">
        <title>The genome and life-stage specific transcriptomes of Globodera pallida elucidate key aspects of plant parasitism by a cyst nematode.</title>
        <authorList>
            <person name="Cotton J.A."/>
            <person name="Lilley C.J."/>
            <person name="Jones L.M."/>
            <person name="Kikuchi T."/>
            <person name="Reid A.J."/>
            <person name="Thorpe P."/>
            <person name="Tsai I.J."/>
            <person name="Beasley H."/>
            <person name="Blok V."/>
            <person name="Cock P.J.A."/>
            <person name="Van den Akker S.E."/>
            <person name="Holroyd N."/>
            <person name="Hunt M."/>
            <person name="Mantelin S."/>
            <person name="Naghra H."/>
            <person name="Pain A."/>
            <person name="Palomares-Rius J.E."/>
            <person name="Zarowiecki M."/>
            <person name="Berriman M."/>
            <person name="Jones J.T."/>
            <person name="Urwin P.E."/>
        </authorList>
    </citation>
    <scope>NUCLEOTIDE SEQUENCE [LARGE SCALE GENOMIC DNA]</scope>
    <source>
        <strain evidence="3">Lindley</strain>
    </source>
</reference>
<dbReference type="InterPro" id="IPR029030">
    <property type="entry name" value="Caspase-like_dom_sf"/>
</dbReference>
<dbReference type="InterPro" id="IPR001309">
    <property type="entry name" value="Pept_C14_p20"/>
</dbReference>
<name>A0A183BSJ1_GLOPA</name>
<dbReference type="WBParaSite" id="GPLIN_000357700">
    <property type="protein sequence ID" value="GPLIN_000357700"/>
    <property type="gene ID" value="GPLIN_000357700"/>
</dbReference>
<sequence length="231" mass="26753">MSEIRLHYCSHLTAEEDEVYPNTVSPRGMALIIENVNFVRFSQSTGSWADSSKMKRLLADMEYTVIYKRNLDLWTQSKALRGVLSMKRRKDISIRRTISTAGVRISSSLLSGVPQIMSRFEEVVGNLCRERESYNKRMAALENEIDQQLLVAEKKAREEGLIFKYTEIARENRKLKNNLSENHLEMTLTKAKLVEIKSEYENRTLLMALEQEHEQPSAAEAQQIQRQLQLL</sequence>